<dbReference type="GO" id="GO:0003682">
    <property type="term" value="F:chromatin binding"/>
    <property type="evidence" value="ECO:0007669"/>
    <property type="project" value="TreeGrafter"/>
</dbReference>
<proteinExistence type="predicted"/>
<comment type="caution">
    <text evidence="2">The sequence shown here is derived from an EMBL/GenBank/DDBJ whole genome shotgun (WGS) entry which is preliminary data.</text>
</comment>
<dbReference type="PANTHER" id="PTHR19932:SF10">
    <property type="entry name" value="WD REPEAT AND HMG-BOX DNA-BINDING PROTEIN 1"/>
    <property type="match status" value="1"/>
</dbReference>
<dbReference type="Proteomes" id="UP000541444">
    <property type="component" value="Unassembled WGS sequence"/>
</dbReference>
<dbReference type="GO" id="GO:0043596">
    <property type="term" value="C:nuclear replication fork"/>
    <property type="evidence" value="ECO:0007669"/>
    <property type="project" value="TreeGrafter"/>
</dbReference>
<accession>A0A7J7NXP6</accession>
<organism evidence="2 3">
    <name type="scientific">Kingdonia uniflora</name>
    <dbReference type="NCBI Taxonomy" id="39325"/>
    <lineage>
        <taxon>Eukaryota</taxon>
        <taxon>Viridiplantae</taxon>
        <taxon>Streptophyta</taxon>
        <taxon>Embryophyta</taxon>
        <taxon>Tracheophyta</taxon>
        <taxon>Spermatophyta</taxon>
        <taxon>Magnoliopsida</taxon>
        <taxon>Ranunculales</taxon>
        <taxon>Circaeasteraceae</taxon>
        <taxon>Kingdonia</taxon>
    </lineage>
</organism>
<dbReference type="GO" id="GO:0006261">
    <property type="term" value="P:DNA-templated DNA replication"/>
    <property type="evidence" value="ECO:0007669"/>
    <property type="project" value="TreeGrafter"/>
</dbReference>
<keyword evidence="3" id="KW-1185">Reference proteome</keyword>
<gene>
    <name evidence="2" type="ORF">GIB67_007209</name>
</gene>
<protein>
    <recommendedName>
        <fullName evidence="1">WDHD1/CFT4 second beta-propeller domain-containing protein</fullName>
    </recommendedName>
</protein>
<dbReference type="EMBL" id="JACGCM010000455">
    <property type="protein sequence ID" value="KAF6171688.1"/>
    <property type="molecule type" value="Genomic_DNA"/>
</dbReference>
<dbReference type="PANTHER" id="PTHR19932">
    <property type="entry name" value="WD REPEAT AND HMG-BOX DNA BINDING PROTEIN"/>
    <property type="match status" value="1"/>
</dbReference>
<evidence type="ECO:0000313" key="2">
    <source>
        <dbReference type="EMBL" id="KAF6171688.1"/>
    </source>
</evidence>
<dbReference type="GO" id="GO:0000278">
    <property type="term" value="P:mitotic cell cycle"/>
    <property type="evidence" value="ECO:0007669"/>
    <property type="project" value="TreeGrafter"/>
</dbReference>
<reference evidence="2 3" key="1">
    <citation type="journal article" date="2020" name="IScience">
        <title>Genome Sequencing of the Endangered Kingdonia uniflora (Circaeasteraceae, Ranunculales) Reveals Potential Mechanisms of Evolutionary Specialization.</title>
        <authorList>
            <person name="Sun Y."/>
            <person name="Deng T."/>
            <person name="Zhang A."/>
            <person name="Moore M.J."/>
            <person name="Landis J.B."/>
            <person name="Lin N."/>
            <person name="Zhang H."/>
            <person name="Zhang X."/>
            <person name="Huang J."/>
            <person name="Zhang X."/>
            <person name="Sun H."/>
            <person name="Wang H."/>
        </authorList>
    </citation>
    <scope>NUCLEOTIDE SEQUENCE [LARGE SCALE GENOMIC DNA]</scope>
    <source>
        <strain evidence="2">TB1705</strain>
        <tissue evidence="2">Leaf</tissue>
    </source>
</reference>
<dbReference type="Pfam" id="PF12341">
    <property type="entry name" value="Mcl1_mid"/>
    <property type="match status" value="1"/>
</dbReference>
<dbReference type="OrthoDB" id="427368at2759"/>
<dbReference type="InterPro" id="IPR022100">
    <property type="entry name" value="WDHD1/CFT4_beta-prop_2nd"/>
</dbReference>
<evidence type="ECO:0000259" key="1">
    <source>
        <dbReference type="Pfam" id="PF12341"/>
    </source>
</evidence>
<name>A0A7J7NXP6_9MAGN</name>
<evidence type="ECO:0000313" key="3">
    <source>
        <dbReference type="Proteomes" id="UP000541444"/>
    </source>
</evidence>
<dbReference type="AlphaFoldDB" id="A0A7J7NXP6"/>
<sequence length="225" mass="25415">MLAKRVSKTLNQLAGKGYTNGQNMTECWMKIVMMSCIGFVRLNHEGRFLISHTHKESLDDVGEEIQSVMKPERTKMQECFQPGSTPVQAGKLHFLYYNMIGCITTMEHEGYSHIEVDFHDTGTGPRVPSRTDYFGFTMATLNENGSVFANPCKGDKNMSTLMYCPFNSLENNSEWSMRFESEEVKVVALGTGWVAAITSLNYLRIFTEGGLQTLPLIVINNNNLW</sequence>
<feature type="domain" description="WDHD1/CFT4 second beta-propeller" evidence="1">
    <location>
        <begin position="79"/>
        <end position="213"/>
    </location>
</feature>
<dbReference type="GO" id="GO:0006281">
    <property type="term" value="P:DNA repair"/>
    <property type="evidence" value="ECO:0007669"/>
    <property type="project" value="TreeGrafter"/>
</dbReference>